<dbReference type="Proteomes" id="UP000426246">
    <property type="component" value="Chromosome"/>
</dbReference>
<feature type="transmembrane region" description="Helical" evidence="6">
    <location>
        <begin position="420"/>
        <end position="439"/>
    </location>
</feature>
<feature type="transmembrane region" description="Helical" evidence="6">
    <location>
        <begin position="241"/>
        <end position="261"/>
    </location>
</feature>
<feature type="transmembrane region" description="Helical" evidence="6">
    <location>
        <begin position="459"/>
        <end position="478"/>
    </location>
</feature>
<evidence type="ECO:0000256" key="3">
    <source>
        <dbReference type="ARBA" id="ARBA00022692"/>
    </source>
</evidence>
<feature type="transmembrane region" description="Helical" evidence="6">
    <location>
        <begin position="48"/>
        <end position="66"/>
    </location>
</feature>
<organism evidence="7 8">
    <name type="scientific">Paenibacillus psychroresistens</name>
    <dbReference type="NCBI Taxonomy" id="1778678"/>
    <lineage>
        <taxon>Bacteria</taxon>
        <taxon>Bacillati</taxon>
        <taxon>Bacillota</taxon>
        <taxon>Bacilli</taxon>
        <taxon>Bacillales</taxon>
        <taxon>Paenibacillaceae</taxon>
        <taxon>Paenibacillus</taxon>
    </lineage>
</organism>
<evidence type="ECO:0000256" key="4">
    <source>
        <dbReference type="ARBA" id="ARBA00022989"/>
    </source>
</evidence>
<protein>
    <submittedName>
        <fullName evidence="7">Polysaccharide biosynthesis protein</fullName>
    </submittedName>
</protein>
<feature type="transmembrane region" description="Helical" evidence="6">
    <location>
        <begin position="160"/>
        <end position="178"/>
    </location>
</feature>
<evidence type="ECO:0000256" key="2">
    <source>
        <dbReference type="ARBA" id="ARBA00022475"/>
    </source>
</evidence>
<name>A0A6B8RHW8_9BACL</name>
<dbReference type="PANTHER" id="PTHR30250">
    <property type="entry name" value="PST FAMILY PREDICTED COLANIC ACID TRANSPORTER"/>
    <property type="match status" value="1"/>
</dbReference>
<keyword evidence="4 6" id="KW-1133">Transmembrane helix</keyword>
<evidence type="ECO:0000256" key="5">
    <source>
        <dbReference type="ARBA" id="ARBA00023136"/>
    </source>
</evidence>
<feature type="transmembrane region" description="Helical" evidence="6">
    <location>
        <begin position="334"/>
        <end position="353"/>
    </location>
</feature>
<feature type="transmembrane region" description="Helical" evidence="6">
    <location>
        <begin position="365"/>
        <end position="388"/>
    </location>
</feature>
<dbReference type="PANTHER" id="PTHR30250:SF21">
    <property type="entry name" value="LIPID II FLIPPASE MURJ"/>
    <property type="match status" value="1"/>
</dbReference>
<feature type="transmembrane region" description="Helical" evidence="6">
    <location>
        <begin position="119"/>
        <end position="139"/>
    </location>
</feature>
<feature type="transmembrane region" description="Helical" evidence="6">
    <location>
        <begin position="293"/>
        <end position="313"/>
    </location>
</feature>
<evidence type="ECO:0000256" key="6">
    <source>
        <dbReference type="SAM" id="Phobius"/>
    </source>
</evidence>
<feature type="transmembrane region" description="Helical" evidence="6">
    <location>
        <begin position="395"/>
        <end position="414"/>
    </location>
</feature>
<sequence length="543" mass="59384">MSKDSLIKGTIILAVAALVARVLGIVQRVPLQHMLHDDGMGTFGIAYNIYSIMLIVATAGIPSAISKLVSERVELGRMEEANRIYRAAIYFAIIAGVIMTAVVYFSASSYAAFAKDENAALSIRALAPALLFFPVIAMMRGYFQGRRSMMANGISQIVEQVARLIAAIGLTYLLLYQLDWGIVWAVAGASFGGVTGSLGALAIMIYAYIKLRRSDVKLGLIQKTSKNTTTLHSYKQIYKQIFMISVPIVLYSILVPMIYFIDSTFFKRMLVDQMSSSAAQHLLGVLTARAQSLAGIPIILAIALSQSIVPIVASAFARNDMEQVRAQATKALRISVLSGLPIILFIVLAAQSLNEMLFVGNNGTGVIVALTASTFFQILMQTSGAILMGLGRMRVLIIHVSIGIICKIAGVFLLADWLGIYGFVASTGICFAVMTFLNLRVLRKLTGLRIFTLRNWEGLALSSALICLSGILLQNYGVQYINWFPTRVNHFIIAALIGLVVIGLYFLFLTITRVVTKDDIAAFPAPLRKLIRRVETRFVRNEQ</sequence>
<proteinExistence type="predicted"/>
<keyword evidence="5 6" id="KW-0472">Membrane</keyword>
<dbReference type="KEGG" id="ppsc:EHS13_08675"/>
<feature type="transmembrane region" description="Helical" evidence="6">
    <location>
        <begin position="490"/>
        <end position="511"/>
    </location>
</feature>
<evidence type="ECO:0000313" key="7">
    <source>
        <dbReference type="EMBL" id="QGQ94948.1"/>
    </source>
</evidence>
<dbReference type="OrthoDB" id="9775950at2"/>
<feature type="transmembrane region" description="Helical" evidence="6">
    <location>
        <begin position="87"/>
        <end position="107"/>
    </location>
</feature>
<feature type="transmembrane region" description="Helical" evidence="6">
    <location>
        <begin position="184"/>
        <end position="209"/>
    </location>
</feature>
<dbReference type="CDD" id="cd13124">
    <property type="entry name" value="MATE_SpoVB_like"/>
    <property type="match status" value="1"/>
</dbReference>
<dbReference type="InterPro" id="IPR024923">
    <property type="entry name" value="PG_synth_SpoVB"/>
</dbReference>
<keyword evidence="8" id="KW-1185">Reference proteome</keyword>
<dbReference type="GO" id="GO:0005886">
    <property type="term" value="C:plasma membrane"/>
    <property type="evidence" value="ECO:0007669"/>
    <property type="project" value="UniProtKB-SubCell"/>
</dbReference>
<reference evidence="8" key="1">
    <citation type="submission" date="2018-11" db="EMBL/GenBank/DDBJ databases">
        <title>Complete genome sequence of Paenibacillus sp. ML311-T8.</title>
        <authorList>
            <person name="Nam Y.-D."/>
            <person name="Kang J."/>
            <person name="Chung W.-H."/>
            <person name="Park Y.S."/>
        </authorList>
    </citation>
    <scope>NUCLEOTIDE SEQUENCE [LARGE SCALE GENOMIC DNA]</scope>
    <source>
        <strain evidence="8">ML311-T8</strain>
    </source>
</reference>
<comment type="subcellular location">
    <subcellularLocation>
        <location evidence="1">Cell membrane</location>
        <topology evidence="1">Multi-pass membrane protein</topology>
    </subcellularLocation>
</comment>
<gene>
    <name evidence="7" type="ORF">EHS13_08675</name>
</gene>
<keyword evidence="2" id="KW-1003">Cell membrane</keyword>
<dbReference type="InterPro" id="IPR050833">
    <property type="entry name" value="Poly_Biosynth_Transport"/>
</dbReference>
<dbReference type="Pfam" id="PF01943">
    <property type="entry name" value="Polysacc_synt"/>
    <property type="match status" value="1"/>
</dbReference>
<dbReference type="EMBL" id="CP034235">
    <property type="protein sequence ID" value="QGQ94948.1"/>
    <property type="molecule type" value="Genomic_DNA"/>
</dbReference>
<evidence type="ECO:0000313" key="8">
    <source>
        <dbReference type="Proteomes" id="UP000426246"/>
    </source>
</evidence>
<dbReference type="InterPro" id="IPR002797">
    <property type="entry name" value="Polysacc_synth"/>
</dbReference>
<evidence type="ECO:0000256" key="1">
    <source>
        <dbReference type="ARBA" id="ARBA00004651"/>
    </source>
</evidence>
<dbReference type="AlphaFoldDB" id="A0A6B8RHW8"/>
<keyword evidence="3 6" id="KW-0812">Transmembrane</keyword>
<dbReference type="PIRSF" id="PIRSF038958">
    <property type="entry name" value="PG_synth_SpoVB"/>
    <property type="match status" value="1"/>
</dbReference>
<accession>A0A6B8RHW8</accession>
<dbReference type="RefSeq" id="WP_155699961.1">
    <property type="nucleotide sequence ID" value="NZ_CP034235.1"/>
</dbReference>